<evidence type="ECO:0008006" key="3">
    <source>
        <dbReference type="Google" id="ProtNLM"/>
    </source>
</evidence>
<comment type="caution">
    <text evidence="1">The sequence shown here is derived from an EMBL/GenBank/DDBJ whole genome shotgun (WGS) entry which is preliminary data.</text>
</comment>
<name>A0ABY2AEY8_9ACTN</name>
<dbReference type="EMBL" id="SJJY01000001">
    <property type="protein sequence ID" value="TCC26876.1"/>
    <property type="molecule type" value="Genomic_DNA"/>
</dbReference>
<reference evidence="1 2" key="1">
    <citation type="submission" date="2019-02" db="EMBL/GenBank/DDBJ databases">
        <title>Kribbella capetownensis sp. nov. and Kribbella speibonae sp. nov., isolated from soil.</title>
        <authorList>
            <person name="Curtis S.M."/>
            <person name="Norton I."/>
            <person name="Everest G.J."/>
            <person name="Meyers P.R."/>
        </authorList>
    </citation>
    <scope>NUCLEOTIDE SEQUENCE [LARGE SCALE GENOMIC DNA]</scope>
    <source>
        <strain evidence="1 2">SK5</strain>
    </source>
</reference>
<gene>
    <name evidence="1" type="ORF">E0H58_02370</name>
</gene>
<dbReference type="RefSeq" id="WP_131459529.1">
    <property type="nucleotide sequence ID" value="NZ_SJJY01000001.1"/>
</dbReference>
<evidence type="ECO:0000313" key="1">
    <source>
        <dbReference type="EMBL" id="TCC26876.1"/>
    </source>
</evidence>
<sequence length="158" mass="17015">MNPFDREPSHRGYVDVTVVEFAAHTAYLDPLTGTGYLVTPRPATDVPAPQDPLVEAAWTDCLDGQARPAGLSLYDADRHSALEHLATEGWEPLLDETGEMEEAGWTTDGRRAVCLYAMPAGGEPRVEALHRALLALDIASGVHVRVRQAVDEGPSAAD</sequence>
<evidence type="ECO:0000313" key="2">
    <source>
        <dbReference type="Proteomes" id="UP000292385"/>
    </source>
</evidence>
<protein>
    <recommendedName>
        <fullName evidence="3">DUF3293 domain-containing protein</fullName>
    </recommendedName>
</protein>
<accession>A0ABY2AEY8</accession>
<dbReference type="Proteomes" id="UP000292385">
    <property type="component" value="Unassembled WGS sequence"/>
</dbReference>
<proteinExistence type="predicted"/>
<keyword evidence="2" id="KW-1185">Reference proteome</keyword>
<organism evidence="1 2">
    <name type="scientific">Kribbella speibonae</name>
    <dbReference type="NCBI Taxonomy" id="1572660"/>
    <lineage>
        <taxon>Bacteria</taxon>
        <taxon>Bacillati</taxon>
        <taxon>Actinomycetota</taxon>
        <taxon>Actinomycetes</taxon>
        <taxon>Propionibacteriales</taxon>
        <taxon>Kribbellaceae</taxon>
        <taxon>Kribbella</taxon>
    </lineage>
</organism>